<organism evidence="15 16">
    <name type="scientific">Colletotrichum karsti</name>
    <dbReference type="NCBI Taxonomy" id="1095194"/>
    <lineage>
        <taxon>Eukaryota</taxon>
        <taxon>Fungi</taxon>
        <taxon>Dikarya</taxon>
        <taxon>Ascomycota</taxon>
        <taxon>Pezizomycotina</taxon>
        <taxon>Sordariomycetes</taxon>
        <taxon>Hypocreomycetidae</taxon>
        <taxon>Glomerellales</taxon>
        <taxon>Glomerellaceae</taxon>
        <taxon>Colletotrichum</taxon>
        <taxon>Colletotrichum boninense species complex</taxon>
    </lineage>
</organism>
<reference evidence="15" key="1">
    <citation type="submission" date="2020-03" db="EMBL/GenBank/DDBJ databases">
        <authorList>
            <person name="He L."/>
        </authorList>
    </citation>
    <scope>NUCLEOTIDE SEQUENCE</scope>
    <source>
        <strain evidence="15">CkLH20</strain>
    </source>
</reference>
<dbReference type="PANTHER" id="PTHR13269:SF6">
    <property type="entry name" value="NUCLEOPORIN NDC1"/>
    <property type="match status" value="1"/>
</dbReference>
<name>A0A9P6I8Q9_9PEZI</name>
<reference evidence="15" key="2">
    <citation type="submission" date="2020-11" db="EMBL/GenBank/DDBJ databases">
        <title>Whole genome sequencing of Colletotrichum sp.</title>
        <authorList>
            <person name="Li H."/>
        </authorList>
    </citation>
    <scope>NUCLEOTIDE SEQUENCE</scope>
    <source>
        <strain evidence="15">CkLH20</strain>
    </source>
</reference>
<gene>
    <name evidence="15" type="ORF">CkaCkLH20_04942</name>
</gene>
<keyword evidence="11 14" id="KW-0472">Membrane</keyword>
<evidence type="ECO:0000256" key="8">
    <source>
        <dbReference type="ARBA" id="ARBA00022989"/>
    </source>
</evidence>
<keyword evidence="10" id="KW-0906">Nuclear pore complex</keyword>
<feature type="transmembrane region" description="Helical" evidence="14">
    <location>
        <begin position="106"/>
        <end position="123"/>
    </location>
</feature>
<dbReference type="Pfam" id="PF09531">
    <property type="entry name" value="Ndc1_Nup"/>
    <property type="match status" value="1"/>
</dbReference>
<evidence type="ECO:0000256" key="14">
    <source>
        <dbReference type="SAM" id="Phobius"/>
    </source>
</evidence>
<dbReference type="GeneID" id="62160735"/>
<dbReference type="GO" id="GO:0015031">
    <property type="term" value="P:protein transport"/>
    <property type="evidence" value="ECO:0007669"/>
    <property type="project" value="UniProtKB-KW"/>
</dbReference>
<evidence type="ECO:0000256" key="10">
    <source>
        <dbReference type="ARBA" id="ARBA00023132"/>
    </source>
</evidence>
<comment type="subcellular location">
    <subcellularLocation>
        <location evidence="1">Nucleus membrane</location>
        <topology evidence="1">Multi-pass membrane protein</topology>
    </subcellularLocation>
    <subcellularLocation>
        <location evidence="2">Nucleus</location>
        <location evidence="2">Nuclear pore complex</location>
    </subcellularLocation>
</comment>
<feature type="transmembrane region" description="Helical" evidence="14">
    <location>
        <begin position="29"/>
        <end position="51"/>
    </location>
</feature>
<dbReference type="EMBL" id="JAATWM020000013">
    <property type="protein sequence ID" value="KAF9877807.1"/>
    <property type="molecule type" value="Genomic_DNA"/>
</dbReference>
<dbReference type="RefSeq" id="XP_038747268.1">
    <property type="nucleotide sequence ID" value="XM_038887661.1"/>
</dbReference>
<evidence type="ECO:0000256" key="13">
    <source>
        <dbReference type="SAM" id="MobiDB-lite"/>
    </source>
</evidence>
<feature type="transmembrane region" description="Helical" evidence="14">
    <location>
        <begin position="257"/>
        <end position="277"/>
    </location>
</feature>
<feature type="compositionally biased region" description="Basic and acidic residues" evidence="13">
    <location>
        <begin position="387"/>
        <end position="401"/>
    </location>
</feature>
<comment type="caution">
    <text evidence="15">The sequence shown here is derived from an EMBL/GenBank/DDBJ whole genome shotgun (WGS) entry which is preliminary data.</text>
</comment>
<dbReference type="GO" id="GO:0051028">
    <property type="term" value="P:mRNA transport"/>
    <property type="evidence" value="ECO:0007669"/>
    <property type="project" value="UniProtKB-KW"/>
</dbReference>
<keyword evidence="5 14" id="KW-0812">Transmembrane</keyword>
<dbReference type="InterPro" id="IPR019049">
    <property type="entry name" value="Nucleoporin_prot_Ndc1/Nup"/>
</dbReference>
<keyword evidence="16" id="KW-1185">Reference proteome</keyword>
<evidence type="ECO:0000313" key="16">
    <source>
        <dbReference type="Proteomes" id="UP000781932"/>
    </source>
</evidence>
<feature type="region of interest" description="Disordered" evidence="13">
    <location>
        <begin position="609"/>
        <end position="629"/>
    </location>
</feature>
<evidence type="ECO:0000256" key="1">
    <source>
        <dbReference type="ARBA" id="ARBA00004232"/>
    </source>
</evidence>
<sequence length="629" mass="71227">MAPATVRRAPYKDFLQPALHRRFSSTATILLALSYFQAILLSGWSSYFWSWFPIGPAGIRAVFLFICGLAIIVLRISQYHVGSRASNSTFHAFTKSFASLQTIETWMFYGFSSTLFSYIYLWALPDTANLGLVTYYSGDRARANERTIYFFCYMGISAAVQALFHFYHDDDKILIDVSRSTAKVSSDSSATLKNVVGEIPAILAQASQRAMGNLFASIFIYFIILRSWVWGWALFFLRPFYNLPKTNMLPPTHPLDIWLFLRCFIAGFLITSMWKTANHAFSTFMVKEPLKNGRPLTSESKDPNGSLLNGLKSKKSQIRCFALWELAYIARNVNVRRKAIYEDIDRKDGPMWSQIFVLCMDVVKSIEKRIDEYGKPLAAPAPPAQPEEVRARSAAPLKEDPIFQSKPANKSMRGEVEKALTSVGRHPGHSPVSQLSPIAKKTLRSARDKVLSKEQQEALSSPQLKSQIQIWALTVVRNEYVGWIFRQEFRNRLTAVILGTPYSELSQYINAIDVLSLFLVNSLQEDKFGNVHRDVATVIRSFTVIINKIETFKANFPVHWTDIQQNKATPEVDAVISALKTGLAQVVAEFEPYASDLKLSRTDIRLAKEASTEVPQEDRSRLPEMQQAR</sequence>
<evidence type="ECO:0000256" key="11">
    <source>
        <dbReference type="ARBA" id="ARBA00023136"/>
    </source>
</evidence>
<dbReference type="GO" id="GO:0006999">
    <property type="term" value="P:nuclear pore organization"/>
    <property type="evidence" value="ECO:0007669"/>
    <property type="project" value="TreeGrafter"/>
</dbReference>
<evidence type="ECO:0000256" key="12">
    <source>
        <dbReference type="ARBA" id="ARBA00023242"/>
    </source>
</evidence>
<feature type="compositionally biased region" description="Basic and acidic residues" evidence="13">
    <location>
        <begin position="609"/>
        <end position="622"/>
    </location>
</feature>
<evidence type="ECO:0000256" key="5">
    <source>
        <dbReference type="ARBA" id="ARBA00022692"/>
    </source>
</evidence>
<protein>
    <submittedName>
        <fullName evidence="15">Nucleoporin protein Ndc1-Nup</fullName>
    </submittedName>
</protein>
<evidence type="ECO:0000256" key="9">
    <source>
        <dbReference type="ARBA" id="ARBA00023010"/>
    </source>
</evidence>
<evidence type="ECO:0000256" key="2">
    <source>
        <dbReference type="ARBA" id="ARBA00004567"/>
    </source>
</evidence>
<evidence type="ECO:0000256" key="6">
    <source>
        <dbReference type="ARBA" id="ARBA00022816"/>
    </source>
</evidence>
<feature type="region of interest" description="Disordered" evidence="13">
    <location>
        <begin position="376"/>
        <end position="409"/>
    </location>
</feature>
<keyword evidence="7" id="KW-0653">Protein transport</keyword>
<keyword evidence="6" id="KW-0509">mRNA transport</keyword>
<dbReference type="GO" id="GO:0070631">
    <property type="term" value="P:spindle pole body localization"/>
    <property type="evidence" value="ECO:0007669"/>
    <property type="project" value="TreeGrafter"/>
</dbReference>
<dbReference type="PANTHER" id="PTHR13269">
    <property type="entry name" value="NUCLEOPORIN NDC1"/>
    <property type="match status" value="1"/>
</dbReference>
<feature type="transmembrane region" description="Helical" evidence="14">
    <location>
        <begin position="214"/>
        <end position="237"/>
    </location>
</feature>
<dbReference type="AlphaFoldDB" id="A0A9P6I8Q9"/>
<dbReference type="GO" id="GO:0031965">
    <property type="term" value="C:nuclear membrane"/>
    <property type="evidence" value="ECO:0007669"/>
    <property type="project" value="UniProtKB-SubCell"/>
</dbReference>
<dbReference type="GO" id="GO:0005816">
    <property type="term" value="C:spindle pole body"/>
    <property type="evidence" value="ECO:0007669"/>
    <property type="project" value="TreeGrafter"/>
</dbReference>
<evidence type="ECO:0000256" key="3">
    <source>
        <dbReference type="ARBA" id="ARBA00005760"/>
    </source>
</evidence>
<comment type="similarity">
    <text evidence="3">Belongs to the NDC1 family.</text>
</comment>
<accession>A0A9P6I8Q9</accession>
<keyword evidence="12" id="KW-0539">Nucleus</keyword>
<proteinExistence type="inferred from homology"/>
<keyword evidence="8 14" id="KW-1133">Transmembrane helix</keyword>
<evidence type="ECO:0000256" key="7">
    <source>
        <dbReference type="ARBA" id="ARBA00022927"/>
    </source>
</evidence>
<keyword evidence="4" id="KW-0813">Transport</keyword>
<feature type="transmembrane region" description="Helical" evidence="14">
    <location>
        <begin position="148"/>
        <end position="167"/>
    </location>
</feature>
<keyword evidence="9" id="KW-0811">Translocation</keyword>
<evidence type="ECO:0000313" key="15">
    <source>
        <dbReference type="EMBL" id="KAF9877807.1"/>
    </source>
</evidence>
<dbReference type="OrthoDB" id="67850at2759"/>
<feature type="transmembrane region" description="Helical" evidence="14">
    <location>
        <begin position="57"/>
        <end position="76"/>
    </location>
</feature>
<dbReference type="Proteomes" id="UP000781932">
    <property type="component" value="Unassembled WGS sequence"/>
</dbReference>
<dbReference type="GO" id="GO:0106166">
    <property type="term" value="F:spindle pole body-nuclear membrane anchor activity"/>
    <property type="evidence" value="ECO:0007669"/>
    <property type="project" value="TreeGrafter"/>
</dbReference>
<dbReference type="GO" id="GO:0070762">
    <property type="term" value="C:nuclear pore transmembrane ring"/>
    <property type="evidence" value="ECO:0007669"/>
    <property type="project" value="TreeGrafter"/>
</dbReference>
<evidence type="ECO:0000256" key="4">
    <source>
        <dbReference type="ARBA" id="ARBA00022448"/>
    </source>
</evidence>